<dbReference type="Gene3D" id="3.40.50.300">
    <property type="entry name" value="P-loop containing nucleotide triphosphate hydrolases"/>
    <property type="match status" value="1"/>
</dbReference>
<dbReference type="PANTHER" id="PTHR39206">
    <property type="entry name" value="SLL8004 PROTEIN"/>
    <property type="match status" value="1"/>
</dbReference>
<evidence type="ECO:0008006" key="2">
    <source>
        <dbReference type="Google" id="ProtNLM"/>
    </source>
</evidence>
<dbReference type="PANTHER" id="PTHR39206:SF1">
    <property type="entry name" value="SLL8004 PROTEIN"/>
    <property type="match status" value="1"/>
</dbReference>
<dbReference type="SUPFAM" id="SSF52540">
    <property type="entry name" value="P-loop containing nucleoside triphosphate hydrolases"/>
    <property type="match status" value="1"/>
</dbReference>
<dbReference type="InterPro" id="IPR027417">
    <property type="entry name" value="P-loop_NTPase"/>
</dbReference>
<dbReference type="Pfam" id="PF13671">
    <property type="entry name" value="AAA_33"/>
    <property type="match status" value="1"/>
</dbReference>
<name>A0A7C2NXJ1_9PLAN</name>
<organism evidence="1">
    <name type="scientific">Schlesneria paludicola</name>
    <dbReference type="NCBI Taxonomy" id="360056"/>
    <lineage>
        <taxon>Bacteria</taxon>
        <taxon>Pseudomonadati</taxon>
        <taxon>Planctomycetota</taxon>
        <taxon>Planctomycetia</taxon>
        <taxon>Planctomycetales</taxon>
        <taxon>Planctomycetaceae</taxon>
        <taxon>Schlesneria</taxon>
    </lineage>
</organism>
<dbReference type="EMBL" id="DSOK01000302">
    <property type="protein sequence ID" value="HEN15950.1"/>
    <property type="molecule type" value="Genomic_DNA"/>
</dbReference>
<gene>
    <name evidence="1" type="ORF">ENQ76_10845</name>
</gene>
<accession>A0A7C2NXJ1</accession>
<evidence type="ECO:0000313" key="1">
    <source>
        <dbReference type="EMBL" id="HEN15950.1"/>
    </source>
</evidence>
<dbReference type="AlphaFoldDB" id="A0A7C2NXJ1"/>
<comment type="caution">
    <text evidence="1">The sequence shown here is derived from an EMBL/GenBank/DDBJ whole genome shotgun (WGS) entry which is preliminary data.</text>
</comment>
<protein>
    <recommendedName>
        <fullName evidence="2">UDP-N-acetylglucosamine kinase</fullName>
    </recommendedName>
</protein>
<reference evidence="1" key="1">
    <citation type="journal article" date="2020" name="mSystems">
        <title>Genome- and Community-Level Interaction Insights into Carbon Utilization and Element Cycling Functions of Hydrothermarchaeota in Hydrothermal Sediment.</title>
        <authorList>
            <person name="Zhou Z."/>
            <person name="Liu Y."/>
            <person name="Xu W."/>
            <person name="Pan J."/>
            <person name="Luo Z.H."/>
            <person name="Li M."/>
        </authorList>
    </citation>
    <scope>NUCLEOTIDE SEQUENCE [LARGE SCALE GENOMIC DNA]</scope>
    <source>
        <strain evidence="1">SpSt-339</strain>
    </source>
</reference>
<proteinExistence type="predicted"/>
<sequence length="145" mass="15553">MESVGKPCLGVMAGPNGAGKSTLSEALVVRGLGIKTFLNADVIARGLSAFQPEEVAWQASQVMLQQMRKLAASRRSFAFETTLSGRTLAPWFKELREAGYAVCLFYVWLSHPDLAVARVAAGRLPGGIVFQSMIFDGDTTAVSKT</sequence>